<organism evidence="2">
    <name type="scientific">Eucalyptus grandis</name>
    <name type="common">Flooded gum</name>
    <dbReference type="NCBI Taxonomy" id="71139"/>
    <lineage>
        <taxon>Eukaryota</taxon>
        <taxon>Viridiplantae</taxon>
        <taxon>Streptophyta</taxon>
        <taxon>Embryophyta</taxon>
        <taxon>Tracheophyta</taxon>
        <taxon>Spermatophyta</taxon>
        <taxon>Magnoliopsida</taxon>
        <taxon>eudicotyledons</taxon>
        <taxon>Gunneridae</taxon>
        <taxon>Pentapetalae</taxon>
        <taxon>rosids</taxon>
        <taxon>malvids</taxon>
        <taxon>Myrtales</taxon>
        <taxon>Myrtaceae</taxon>
        <taxon>Myrtoideae</taxon>
        <taxon>Eucalypteae</taxon>
        <taxon>Eucalyptus</taxon>
    </lineage>
</organism>
<dbReference type="AlphaFoldDB" id="A0A059C0S0"/>
<feature type="region of interest" description="Disordered" evidence="1">
    <location>
        <begin position="65"/>
        <end position="86"/>
    </location>
</feature>
<dbReference type="EMBL" id="KK198757">
    <property type="protein sequence ID" value="KCW71505.1"/>
    <property type="molecule type" value="Genomic_DNA"/>
</dbReference>
<evidence type="ECO:0000313" key="2">
    <source>
        <dbReference type="EMBL" id="KCW71505.1"/>
    </source>
</evidence>
<dbReference type="InParanoid" id="A0A059C0S0"/>
<protein>
    <submittedName>
        <fullName evidence="2">Uncharacterized protein</fullName>
    </submittedName>
</protein>
<dbReference type="Gramene" id="KCW71505">
    <property type="protein sequence ID" value="KCW71505"/>
    <property type="gene ID" value="EUGRSUZ_E00057"/>
</dbReference>
<proteinExistence type="predicted"/>
<accession>A0A059C0S0</accession>
<name>A0A059C0S0_EUCGR</name>
<evidence type="ECO:0000256" key="1">
    <source>
        <dbReference type="SAM" id="MobiDB-lite"/>
    </source>
</evidence>
<reference evidence="2" key="1">
    <citation type="submission" date="2013-07" db="EMBL/GenBank/DDBJ databases">
        <title>The genome of Eucalyptus grandis.</title>
        <authorList>
            <person name="Schmutz J."/>
            <person name="Hayes R."/>
            <person name="Myburg A."/>
            <person name="Tuskan G."/>
            <person name="Grattapaglia D."/>
            <person name="Rokhsar D.S."/>
        </authorList>
    </citation>
    <scope>NUCLEOTIDE SEQUENCE</scope>
    <source>
        <tissue evidence="2">Leaf extractions</tissue>
    </source>
</reference>
<sequence>MQIASLDTSYMLGYVKNHLVKAQSAQTHSVAVAVSTKKRNEDAAAITKTRRSEVSKSSAMLATRIHGVADSTRRNEVGGDTSSSTCPTMSGALLLQNRYSVLRV</sequence>
<gene>
    <name evidence="2" type="ORF">EUGRSUZ_E00057</name>
</gene>